<dbReference type="InParanoid" id="A0A7M7JL01"/>
<dbReference type="EnsemblMetazoa" id="XM_022796288">
    <property type="protein sequence ID" value="XP_022652023"/>
    <property type="gene ID" value="LOC111246532"/>
</dbReference>
<proteinExistence type="predicted"/>
<sequence length="114" mass="12528">MLFRENNELLYVHGVLDGPSGVVARLCTKPGKDGNGVRTSKGSCKTYRGFNIRNCKFGACSQKLFQKTCNRGITHITFIPEHGTQNPVVDFLHEMPFVGIACVGGNLTLRELLS</sequence>
<dbReference type="KEGG" id="vde:111246532"/>
<evidence type="ECO:0000313" key="1">
    <source>
        <dbReference type="EnsemblMetazoa" id="XP_022652023"/>
    </source>
</evidence>
<reference evidence="1" key="1">
    <citation type="submission" date="2021-01" db="UniProtKB">
        <authorList>
            <consortium name="EnsemblMetazoa"/>
        </authorList>
    </citation>
    <scope>IDENTIFICATION</scope>
</reference>
<name>A0A7M7JL01_VARDE</name>
<dbReference type="Proteomes" id="UP000594260">
    <property type="component" value="Unplaced"/>
</dbReference>
<dbReference type="GeneID" id="111246532"/>
<dbReference type="RefSeq" id="XP_022652023.1">
    <property type="nucleotide sequence ID" value="XM_022796288.1"/>
</dbReference>
<keyword evidence="2" id="KW-1185">Reference proteome</keyword>
<accession>A0A7M7JL01</accession>
<evidence type="ECO:0000313" key="2">
    <source>
        <dbReference type="Proteomes" id="UP000594260"/>
    </source>
</evidence>
<protein>
    <submittedName>
        <fullName evidence="1">Uncharacterized protein</fullName>
    </submittedName>
</protein>
<dbReference type="AlphaFoldDB" id="A0A7M7JL01"/>
<organism evidence="1 2">
    <name type="scientific">Varroa destructor</name>
    <name type="common">Honeybee mite</name>
    <dbReference type="NCBI Taxonomy" id="109461"/>
    <lineage>
        <taxon>Eukaryota</taxon>
        <taxon>Metazoa</taxon>
        <taxon>Ecdysozoa</taxon>
        <taxon>Arthropoda</taxon>
        <taxon>Chelicerata</taxon>
        <taxon>Arachnida</taxon>
        <taxon>Acari</taxon>
        <taxon>Parasitiformes</taxon>
        <taxon>Mesostigmata</taxon>
        <taxon>Gamasina</taxon>
        <taxon>Dermanyssoidea</taxon>
        <taxon>Varroidae</taxon>
        <taxon>Varroa</taxon>
    </lineage>
</organism>